<proteinExistence type="predicted"/>
<dbReference type="HOGENOM" id="CLU_2748782_0_0_9"/>
<evidence type="ECO:0000313" key="1">
    <source>
        <dbReference type="EMBL" id="AEJ43335.1"/>
    </source>
</evidence>
<reference evidence="1 2" key="1">
    <citation type="journal article" date="2011" name="J. Bacteriol.">
        <title>Complete Genome Sequence of Alicyclobacillus acidocaldarius Strain Tc-4-1.</title>
        <authorList>
            <person name="Chen Y."/>
            <person name="He Y."/>
            <person name="Zhang B."/>
            <person name="Yang J."/>
            <person name="Li W."/>
            <person name="Dong Z."/>
            <person name="Hu S."/>
        </authorList>
    </citation>
    <scope>NUCLEOTIDE SEQUENCE [LARGE SCALE GENOMIC DNA]</scope>
    <source>
        <strain evidence="1 2">Tc-4-1</strain>
    </source>
</reference>
<protein>
    <submittedName>
        <fullName evidence="1">Uncharacterized protein</fullName>
    </submittedName>
</protein>
<organism evidence="1 2">
    <name type="scientific">Alicyclobacillus acidocaldarius (strain Tc-4-1)</name>
    <name type="common">Bacillus acidocaldarius</name>
    <dbReference type="NCBI Taxonomy" id="1048834"/>
    <lineage>
        <taxon>Bacteria</taxon>
        <taxon>Bacillati</taxon>
        <taxon>Bacillota</taxon>
        <taxon>Bacilli</taxon>
        <taxon>Bacillales</taxon>
        <taxon>Alicyclobacillaceae</taxon>
        <taxon>Alicyclobacillus</taxon>
    </lineage>
</organism>
<sequence>MPHLWNSATRSRPARPVSFRTSLNMQKKPAQTKAVSFCASNALKRTTRPVPSAFTPFVVSAPGFARPSRE</sequence>
<dbReference type="STRING" id="1048834.TC41_1399"/>
<reference evidence="2" key="2">
    <citation type="submission" date="2011-06" db="EMBL/GenBank/DDBJ databases">
        <title>The complete genome sequence of Alicyclobacillus acidocaldarius sp. Tc-4-1.</title>
        <authorList>
            <person name="Chen Y."/>
            <person name="He Y."/>
            <person name="Dong Z."/>
            <person name="Hu S."/>
        </authorList>
    </citation>
    <scope>NUCLEOTIDE SEQUENCE [LARGE SCALE GENOMIC DNA]</scope>
    <source>
        <strain evidence="2">Tc-4-1</strain>
    </source>
</reference>
<dbReference type="KEGG" id="aad:TC41_1399"/>
<dbReference type="Proteomes" id="UP000000292">
    <property type="component" value="Chromosome"/>
</dbReference>
<gene>
    <name evidence="1" type="ordered locus">TC41_1399</name>
</gene>
<dbReference type="EMBL" id="CP002902">
    <property type="protein sequence ID" value="AEJ43335.1"/>
    <property type="molecule type" value="Genomic_DNA"/>
</dbReference>
<name>F8IIK3_ALIAT</name>
<evidence type="ECO:0000313" key="2">
    <source>
        <dbReference type="Proteomes" id="UP000000292"/>
    </source>
</evidence>
<accession>F8IIK3</accession>
<dbReference type="PATRIC" id="fig|1048834.4.peg.1333"/>
<dbReference type="AlphaFoldDB" id="F8IIK3"/>